<comment type="similarity">
    <text evidence="1">Belongs to the ROK (NagC/XylR) family.</text>
</comment>
<evidence type="ECO:0000313" key="2">
    <source>
        <dbReference type="EMBL" id="ACU84011.1"/>
    </source>
</evidence>
<reference evidence="2 3" key="1">
    <citation type="journal article" date="2009" name="Stand. Genomic Sci.">
        <title>Complete genome sequence of Brachybacterium faecium type strain (Schefferle 6-10).</title>
        <authorList>
            <person name="Lapidus A."/>
            <person name="Pukall R."/>
            <person name="Labuttii K."/>
            <person name="Copeland A."/>
            <person name="Del Rio T.G."/>
            <person name="Nolan M."/>
            <person name="Chen F."/>
            <person name="Lucas S."/>
            <person name="Tice H."/>
            <person name="Cheng J.F."/>
            <person name="Bruce D."/>
            <person name="Goodwin L."/>
            <person name="Pitluck S."/>
            <person name="Rohde M."/>
            <person name="Goker M."/>
            <person name="Pati A."/>
            <person name="Ivanova N."/>
            <person name="Mavrommatis K."/>
            <person name="Chen A."/>
            <person name="Palaniappan K."/>
            <person name="D'haeseleer P."/>
            <person name="Chain P."/>
            <person name="Bristow J."/>
            <person name="Eisen J.A."/>
            <person name="Markowitz V."/>
            <person name="Hugenholtz P."/>
            <person name="Kyrpides N.C."/>
            <person name="Klenk H.P."/>
        </authorList>
    </citation>
    <scope>NUCLEOTIDE SEQUENCE [LARGE SCALE GENOMIC DNA]</scope>
    <source>
        <strain evidence="3">ATCC 43885 / DSM 4810 / JCM 11609 / LMG 19847 / NBRC 14762 / NCIMB 9860 / 6-10</strain>
    </source>
</reference>
<dbReference type="InterPro" id="IPR011991">
    <property type="entry name" value="ArsR-like_HTH"/>
</dbReference>
<dbReference type="EMBL" id="CP001643">
    <property type="protein sequence ID" value="ACU84011.1"/>
    <property type="molecule type" value="Genomic_DNA"/>
</dbReference>
<dbReference type="Pfam" id="PF13412">
    <property type="entry name" value="HTH_24"/>
    <property type="match status" value="1"/>
</dbReference>
<evidence type="ECO:0000256" key="1">
    <source>
        <dbReference type="ARBA" id="ARBA00006479"/>
    </source>
</evidence>
<dbReference type="Pfam" id="PF00480">
    <property type="entry name" value="ROK"/>
    <property type="match status" value="1"/>
</dbReference>
<dbReference type="SUPFAM" id="SSF53067">
    <property type="entry name" value="Actin-like ATPase domain"/>
    <property type="match status" value="1"/>
</dbReference>
<dbReference type="eggNOG" id="COG1940">
    <property type="taxonomic scope" value="Bacteria"/>
</dbReference>
<sequence length="435" mass="44246">MSTTGERRASATDAAILEIVRRRSQTSRVEISRELGVTPATVTYAVKRLLAEGLLVESGFARSNGGKRASLLRLNDQARWAIGCTIDADRLSLAAVDLTGALQARIAVPLEAPSDRGAVREALHRALSTLRPEAGAHAATGIGVALPHDLTADGPALLREITRDLNIPSISANEPACAALGSFWSGEQPESGLCATVHMEAGIGLSILQDGRPLQPGPGSSATLDHVGIDPSGPPCECGGHGCLHQYASARALVDRAAARDGLGEELELRLTPSSLSSDVVLLALAAAHGEPRAREIFTAAAAAVAQAVWAATSALGIRTVVLSGPALQAAPVLVGEVMAEHYTARARNLGTEATVTVSQVQPHPCAVGAAVLALQTFVSPGLASRGGSTSQGGRTAQGGLAAQGGFAAQSFAAQSGLAVQGDLTAQCGVASHEA</sequence>
<dbReference type="CDD" id="cd00090">
    <property type="entry name" value="HTH_ARSR"/>
    <property type="match status" value="1"/>
</dbReference>
<dbReference type="GO" id="GO:0016301">
    <property type="term" value="F:kinase activity"/>
    <property type="evidence" value="ECO:0007669"/>
    <property type="project" value="UniProtKB-KW"/>
</dbReference>
<dbReference type="AlphaFoldDB" id="C7MFB1"/>
<dbReference type="OrthoDB" id="4083144at2"/>
<dbReference type="PATRIC" id="fig|446465.5.peg.129"/>
<dbReference type="eggNOG" id="COG1846">
    <property type="taxonomic scope" value="Bacteria"/>
</dbReference>
<dbReference type="STRING" id="446465.Bfae_01300"/>
<keyword evidence="3" id="KW-1185">Reference proteome</keyword>
<dbReference type="InterPro" id="IPR036390">
    <property type="entry name" value="WH_DNA-bd_sf"/>
</dbReference>
<dbReference type="Gene3D" id="3.30.420.40">
    <property type="match status" value="2"/>
</dbReference>
<protein>
    <submittedName>
        <fullName evidence="2">Transcriptional regulator/sugar kinase</fullName>
    </submittedName>
</protein>
<name>C7MFB1_BRAFD</name>
<accession>C7MFB1</accession>
<dbReference type="InterPro" id="IPR000600">
    <property type="entry name" value="ROK"/>
</dbReference>
<dbReference type="InterPro" id="IPR036388">
    <property type="entry name" value="WH-like_DNA-bd_sf"/>
</dbReference>
<gene>
    <name evidence="2" type="ordered locus">Bfae_01300</name>
</gene>
<dbReference type="Gene3D" id="1.10.10.10">
    <property type="entry name" value="Winged helix-like DNA-binding domain superfamily/Winged helix DNA-binding domain"/>
    <property type="match status" value="1"/>
</dbReference>
<keyword evidence="2" id="KW-0808">Transferase</keyword>
<keyword evidence="2" id="KW-0418">Kinase</keyword>
<dbReference type="InterPro" id="IPR043129">
    <property type="entry name" value="ATPase_NBD"/>
</dbReference>
<proteinExistence type="inferred from homology"/>
<organism evidence="2 3">
    <name type="scientific">Brachybacterium faecium (strain ATCC 43885 / DSM 4810 / JCM 11609 / LMG 19847 / NBRC 14762 / NCIMB 9860 / 6-10)</name>
    <dbReference type="NCBI Taxonomy" id="446465"/>
    <lineage>
        <taxon>Bacteria</taxon>
        <taxon>Bacillati</taxon>
        <taxon>Actinomycetota</taxon>
        <taxon>Actinomycetes</taxon>
        <taxon>Micrococcales</taxon>
        <taxon>Dermabacteraceae</taxon>
        <taxon>Brachybacterium</taxon>
    </lineage>
</organism>
<dbReference type="SUPFAM" id="SSF46785">
    <property type="entry name" value="Winged helix' DNA-binding domain"/>
    <property type="match status" value="1"/>
</dbReference>
<dbReference type="Proteomes" id="UP000001919">
    <property type="component" value="Chromosome"/>
</dbReference>
<dbReference type="PANTHER" id="PTHR18964">
    <property type="entry name" value="ROK (REPRESSOR, ORF, KINASE) FAMILY"/>
    <property type="match status" value="1"/>
</dbReference>
<dbReference type="KEGG" id="bfa:Bfae_01300"/>
<dbReference type="HOGENOM" id="CLU_036604_13_0_11"/>
<evidence type="ECO:0000313" key="3">
    <source>
        <dbReference type="Proteomes" id="UP000001919"/>
    </source>
</evidence>
<dbReference type="PANTHER" id="PTHR18964:SF173">
    <property type="entry name" value="GLUCOKINASE"/>
    <property type="match status" value="1"/>
</dbReference>